<dbReference type="RefSeq" id="WP_284486274.1">
    <property type="nucleotide sequence ID" value="NZ_JASNJE010000018.1"/>
</dbReference>
<sequence length="421" mass="44628">MQLSDHDLGLLDGVGGDAARQAMEALVQLGEAYDAPDMVEIGYAHIHAGMALYKGDVELIEATAQGGAKMVVPTSTNITNADMGDWQGTGAPDTLGLLQKRAEAAHRAMGSGTSFTCTPYWAGHWPTWNMHIASIESGVTVFANSVLGARSNRDGFFAVYAGMTGRYPRFGLHLDRNRQPTHRVTVTAHPMGTAEFTALGYAIGLTVGSGVPLVTGLQTRPSLDELDAMGVGMATSGGVAMFIVPGVTPPFNEDADVPGLTEVEVGEADLAQIFDGFCTGDETGFDLVHLGCPHASFEEMKQYAALLSGRRIAEGVELWVTTSRAVRQMAREAGLLAPIMASGARVVTDTCPISCHFACTCSPDPALGVKPPSLRTILVDSAKQAHYVRDMIQCPTLFTTSELAVESAVAGRFLPRNRRNA</sequence>
<organism evidence="4 5">
    <name type="scientific">Sedimentitalea xiamensis</name>
    <dbReference type="NCBI Taxonomy" id="3050037"/>
    <lineage>
        <taxon>Bacteria</taxon>
        <taxon>Pseudomonadati</taxon>
        <taxon>Pseudomonadota</taxon>
        <taxon>Alphaproteobacteria</taxon>
        <taxon>Rhodobacterales</taxon>
        <taxon>Paracoccaceae</taxon>
        <taxon>Sedimentitalea</taxon>
    </lineage>
</organism>
<comment type="caution">
    <text evidence="4">The sequence shown here is derived from an EMBL/GenBank/DDBJ whole genome shotgun (WGS) entry which is preliminary data.</text>
</comment>
<dbReference type="InterPro" id="IPR036008">
    <property type="entry name" value="Aconitase_4Fe-4S_dom"/>
</dbReference>
<dbReference type="EMBL" id="JASNJE010000018">
    <property type="protein sequence ID" value="MDK3074343.1"/>
    <property type="molecule type" value="Genomic_DNA"/>
</dbReference>
<keyword evidence="1" id="KW-0408">Iron</keyword>
<dbReference type="PANTHER" id="PTHR36577">
    <property type="entry name" value="DUF521 DOMAIN PROTEIN (AFU_ORTHOLOGUE AFUA_6G00490)"/>
    <property type="match status" value="1"/>
</dbReference>
<evidence type="ECO:0000259" key="3">
    <source>
        <dbReference type="Pfam" id="PF04412"/>
    </source>
</evidence>
<dbReference type="PANTHER" id="PTHR36577:SF3">
    <property type="entry name" value="DUF521 DOMAIN PROTEIN (AFU_ORTHOLOGUE AFUA_6G00490)"/>
    <property type="match status" value="1"/>
</dbReference>
<protein>
    <submittedName>
        <fullName evidence="4">Aconitase X catalytic domain-containing protein</fullName>
    </submittedName>
</protein>
<evidence type="ECO:0000313" key="5">
    <source>
        <dbReference type="Proteomes" id="UP001227126"/>
    </source>
</evidence>
<feature type="domain" description="Phosphomevalonate dehydratase large subunit-like" evidence="3">
    <location>
        <begin position="1"/>
        <end position="401"/>
    </location>
</feature>
<evidence type="ECO:0000313" key="4">
    <source>
        <dbReference type="EMBL" id="MDK3074343.1"/>
    </source>
</evidence>
<gene>
    <name evidence="4" type="ORF">QO034_14650</name>
</gene>
<dbReference type="Pfam" id="PF04412">
    <property type="entry name" value="AcnX"/>
    <property type="match status" value="1"/>
</dbReference>
<keyword evidence="5" id="KW-1185">Reference proteome</keyword>
<evidence type="ECO:0000256" key="1">
    <source>
        <dbReference type="ARBA" id="ARBA00023004"/>
    </source>
</evidence>
<dbReference type="SUPFAM" id="SSF53732">
    <property type="entry name" value="Aconitase iron-sulfur domain"/>
    <property type="match status" value="1"/>
</dbReference>
<proteinExistence type="predicted"/>
<dbReference type="Gene3D" id="3.30.499.10">
    <property type="entry name" value="Aconitase, domain 3"/>
    <property type="match status" value="1"/>
</dbReference>
<dbReference type="Proteomes" id="UP001227126">
    <property type="component" value="Unassembled WGS sequence"/>
</dbReference>
<evidence type="ECO:0000256" key="2">
    <source>
        <dbReference type="ARBA" id="ARBA00023239"/>
    </source>
</evidence>
<accession>A0ABT7FHB6</accession>
<reference evidence="4 5" key="1">
    <citation type="submission" date="2023-05" db="EMBL/GenBank/DDBJ databases">
        <title>Sedimentitalea sp. nov. JM2-8.</title>
        <authorList>
            <person name="Huang J."/>
        </authorList>
    </citation>
    <scope>NUCLEOTIDE SEQUENCE [LARGE SCALE GENOMIC DNA]</scope>
    <source>
        <strain evidence="4 5">JM2-8</strain>
    </source>
</reference>
<dbReference type="InterPro" id="IPR007506">
    <property type="entry name" value="PMDh-L-like_dom"/>
</dbReference>
<name>A0ABT7FHB6_9RHOB</name>
<keyword evidence="2" id="KW-0456">Lyase</keyword>
<dbReference type="InterPro" id="IPR015931">
    <property type="entry name" value="Acnase/IPM_dHydase_lsu_aba_1/3"/>
</dbReference>